<dbReference type="PANTHER" id="PTHR43236:SF1">
    <property type="entry name" value="BLL7220 PROTEIN"/>
    <property type="match status" value="1"/>
</dbReference>
<dbReference type="Gene3D" id="1.10.260.40">
    <property type="entry name" value="lambda repressor-like DNA-binding domains"/>
    <property type="match status" value="1"/>
</dbReference>
<dbReference type="InterPro" id="IPR001387">
    <property type="entry name" value="Cro/C1-type_HTH"/>
</dbReference>
<evidence type="ECO:0000259" key="2">
    <source>
        <dbReference type="PROSITE" id="PS50943"/>
    </source>
</evidence>
<dbReference type="PANTHER" id="PTHR43236">
    <property type="entry name" value="ANTITOXIN HIGA1"/>
    <property type="match status" value="1"/>
</dbReference>
<protein>
    <submittedName>
        <fullName evidence="3">Helix-turn-helix domain-containing protein</fullName>
    </submittedName>
</protein>
<comment type="similarity">
    <text evidence="1">Belongs to the short-chain fatty acyl-CoA assimilation regulator (ScfR) family.</text>
</comment>
<dbReference type="PROSITE" id="PS50943">
    <property type="entry name" value="HTH_CROC1"/>
    <property type="match status" value="1"/>
</dbReference>
<dbReference type="SUPFAM" id="SSF47413">
    <property type="entry name" value="lambda repressor-like DNA-binding domains"/>
    <property type="match status" value="1"/>
</dbReference>
<dbReference type="CDD" id="cd00093">
    <property type="entry name" value="HTH_XRE"/>
    <property type="match status" value="1"/>
</dbReference>
<proteinExistence type="inferred from homology"/>
<gene>
    <name evidence="3" type="ORF">ENS59_06805</name>
</gene>
<dbReference type="Pfam" id="PF01381">
    <property type="entry name" value="HTH_3"/>
    <property type="match status" value="1"/>
</dbReference>
<dbReference type="InterPro" id="IPR052345">
    <property type="entry name" value="Rad_response_metalloprotease"/>
</dbReference>
<dbReference type="SMART" id="SM00530">
    <property type="entry name" value="HTH_XRE"/>
    <property type="match status" value="1"/>
</dbReference>
<feature type="domain" description="HTH cro/C1-type" evidence="2">
    <location>
        <begin position="9"/>
        <end position="65"/>
    </location>
</feature>
<dbReference type="InterPro" id="IPR010982">
    <property type="entry name" value="Lambda_DNA-bd_dom_sf"/>
</dbReference>
<dbReference type="Pfam" id="PF06114">
    <property type="entry name" value="Peptidase_M78"/>
    <property type="match status" value="1"/>
</dbReference>
<dbReference type="GO" id="GO:0003677">
    <property type="term" value="F:DNA binding"/>
    <property type="evidence" value="ECO:0007669"/>
    <property type="project" value="InterPro"/>
</dbReference>
<reference evidence="3" key="1">
    <citation type="journal article" date="2020" name="mSystems">
        <title>Genome- and Community-Level Interaction Insights into Carbon Utilization and Element Cycling Functions of Hydrothermarchaeota in Hydrothermal Sediment.</title>
        <authorList>
            <person name="Zhou Z."/>
            <person name="Liu Y."/>
            <person name="Xu W."/>
            <person name="Pan J."/>
            <person name="Luo Z.H."/>
            <person name="Li M."/>
        </authorList>
    </citation>
    <scope>NUCLEOTIDE SEQUENCE [LARGE SCALE GENOMIC DNA]</scope>
    <source>
        <strain evidence="3">SpSt-503</strain>
    </source>
</reference>
<sequence>MSVTFGERLKAARIMAGLSMDALVLKLEKRLSKSALSKYENGLMMPDSENLILLAKTLNVSPDFFFPKKTVELSCVNFRKKSSLGKKEVESLLERVKYAIERYIELETLLGLESPFINPLEGIVISKPADIEAAALKLREAWGFGKDIAIPQVLDVLEEHSIRIIEIDECDEFDGLSGKVNCNPFIVLNKNRPGDRKRLTALHELAHQILVFNAGLSKIYIEKLCHTFGGAFLMPADVLLRELGEKRNKISLPELQVLKEQFGISIQAIMFRAREHEIISAYEYERFSRFVSAKGWRKAEPVQYLIPDVSHRFKQLLHRALAEEIITISKAAYLSNKSIQEIEKELSLNDADSYS</sequence>
<evidence type="ECO:0000256" key="1">
    <source>
        <dbReference type="ARBA" id="ARBA00007227"/>
    </source>
</evidence>
<accession>A0A7C3E0V7</accession>
<evidence type="ECO:0000313" key="3">
    <source>
        <dbReference type="EMBL" id="HFH29208.1"/>
    </source>
</evidence>
<comment type="caution">
    <text evidence="3">The sequence shown here is derived from an EMBL/GenBank/DDBJ whole genome shotgun (WGS) entry which is preliminary data.</text>
</comment>
<organism evidence="3">
    <name type="scientific">Gracilinema caldarium</name>
    <dbReference type="NCBI Taxonomy" id="215591"/>
    <lineage>
        <taxon>Bacteria</taxon>
        <taxon>Pseudomonadati</taxon>
        <taxon>Spirochaetota</taxon>
        <taxon>Spirochaetia</taxon>
        <taxon>Spirochaetales</taxon>
        <taxon>Breznakiellaceae</taxon>
        <taxon>Gracilinema</taxon>
    </lineage>
</organism>
<dbReference type="EMBL" id="DSVL01000210">
    <property type="protein sequence ID" value="HFH29208.1"/>
    <property type="molecule type" value="Genomic_DNA"/>
</dbReference>
<name>A0A7C3E0V7_9SPIR</name>
<dbReference type="AlphaFoldDB" id="A0A7C3E0V7"/>
<dbReference type="InterPro" id="IPR010359">
    <property type="entry name" value="IrrE_HExxH"/>
</dbReference>
<dbReference type="Gene3D" id="1.10.10.2910">
    <property type="match status" value="1"/>
</dbReference>